<dbReference type="InterPro" id="IPR001789">
    <property type="entry name" value="Sig_transdc_resp-reg_receiver"/>
</dbReference>
<gene>
    <name evidence="7" type="ORF">JCM9152_4007</name>
</gene>
<keyword evidence="1" id="KW-0805">Transcription regulation</keyword>
<sequence length="257" mass="29791">MNRTILVVDDEPRTREGISKTLEQWAQYSIEVISASTGRDAIKIVSERPIDILITDIRMPEMTGLEVIQLLAEMDVKPIVLIMSAYSDFHYAQEAIRHGVINYLLKPIRKKELIEAVERAIAKKEDQEQGQRLTKVIDLQLLEQADFNNERYEPAIEKALRYIDDHIKEKVSLQDVANAVHLNGSYFSTLFKEEVGINFSEYVTRKRIQSAKHLLLQSDMPISLIAEEVGYQTQKYFNKIFKEYEGVTPGYYRKTYK</sequence>
<evidence type="ECO:0000256" key="3">
    <source>
        <dbReference type="ARBA" id="ARBA00023163"/>
    </source>
</evidence>
<dbReference type="SUPFAM" id="SSF46689">
    <property type="entry name" value="Homeodomain-like"/>
    <property type="match status" value="2"/>
</dbReference>
<dbReference type="EMBL" id="BAUU01000037">
    <property type="protein sequence ID" value="GAE32472.1"/>
    <property type="molecule type" value="Genomic_DNA"/>
</dbReference>
<keyword evidence="8" id="KW-1185">Reference proteome</keyword>
<dbReference type="SMART" id="SM00448">
    <property type="entry name" value="REC"/>
    <property type="match status" value="1"/>
</dbReference>
<dbReference type="GO" id="GO:0043565">
    <property type="term" value="F:sequence-specific DNA binding"/>
    <property type="evidence" value="ECO:0007669"/>
    <property type="project" value="InterPro"/>
</dbReference>
<dbReference type="GO" id="GO:0000160">
    <property type="term" value="P:phosphorelay signal transduction system"/>
    <property type="evidence" value="ECO:0007669"/>
    <property type="project" value="InterPro"/>
</dbReference>
<dbReference type="InterPro" id="IPR011006">
    <property type="entry name" value="CheY-like_superfamily"/>
</dbReference>
<comment type="caution">
    <text evidence="7">The sequence shown here is derived from an EMBL/GenBank/DDBJ whole genome shotgun (WGS) entry which is preliminary data.</text>
</comment>
<organism evidence="7 8">
    <name type="scientific">Halalkalibacter hemicellulosilyticusJCM 9152</name>
    <dbReference type="NCBI Taxonomy" id="1236971"/>
    <lineage>
        <taxon>Bacteria</taxon>
        <taxon>Bacillati</taxon>
        <taxon>Bacillota</taxon>
        <taxon>Bacilli</taxon>
        <taxon>Bacillales</taxon>
        <taxon>Bacillaceae</taxon>
        <taxon>Halalkalibacter</taxon>
    </lineage>
</organism>
<dbReference type="PROSITE" id="PS01124">
    <property type="entry name" value="HTH_ARAC_FAMILY_2"/>
    <property type="match status" value="1"/>
</dbReference>
<dbReference type="PROSITE" id="PS50110">
    <property type="entry name" value="RESPONSE_REGULATORY"/>
    <property type="match status" value="1"/>
</dbReference>
<accession>W4QKQ6</accession>
<feature type="domain" description="HTH araC/xylS-type" evidence="5">
    <location>
        <begin position="157"/>
        <end position="255"/>
    </location>
</feature>
<keyword evidence="4" id="KW-0597">Phosphoprotein</keyword>
<dbReference type="InterPro" id="IPR020449">
    <property type="entry name" value="Tscrpt_reg_AraC-type_HTH"/>
</dbReference>
<protein>
    <submittedName>
        <fullName evidence="7">Two-component response regulator yesN</fullName>
    </submittedName>
</protein>
<evidence type="ECO:0000313" key="8">
    <source>
        <dbReference type="Proteomes" id="UP000018895"/>
    </source>
</evidence>
<name>W4QKQ6_9BACI</name>
<dbReference type="Pfam" id="PF00072">
    <property type="entry name" value="Response_reg"/>
    <property type="match status" value="1"/>
</dbReference>
<keyword evidence="3" id="KW-0804">Transcription</keyword>
<evidence type="ECO:0000256" key="2">
    <source>
        <dbReference type="ARBA" id="ARBA00023125"/>
    </source>
</evidence>
<dbReference type="Gene3D" id="3.40.50.2300">
    <property type="match status" value="1"/>
</dbReference>
<dbReference type="OrthoDB" id="9788446at2"/>
<feature type="domain" description="Response regulatory" evidence="6">
    <location>
        <begin position="4"/>
        <end position="121"/>
    </location>
</feature>
<evidence type="ECO:0000259" key="5">
    <source>
        <dbReference type="PROSITE" id="PS01124"/>
    </source>
</evidence>
<dbReference type="SUPFAM" id="SSF52172">
    <property type="entry name" value="CheY-like"/>
    <property type="match status" value="1"/>
</dbReference>
<evidence type="ECO:0000256" key="4">
    <source>
        <dbReference type="PROSITE-ProRule" id="PRU00169"/>
    </source>
</evidence>
<dbReference type="AlphaFoldDB" id="W4QKQ6"/>
<evidence type="ECO:0000256" key="1">
    <source>
        <dbReference type="ARBA" id="ARBA00023015"/>
    </source>
</evidence>
<reference evidence="7" key="1">
    <citation type="journal article" date="2014" name="Genome Announc.">
        <title>Draft Genome Sequences of Three Alkaliphilic Bacillus Strains, Bacillus wakoensis JCM 9140T, Bacillus akibai JCM 9157T, and Bacillus hemicellulosilyticus JCM 9152T.</title>
        <authorList>
            <person name="Yuki M."/>
            <person name="Oshima K."/>
            <person name="Suda W."/>
            <person name="Oshida Y."/>
            <person name="Kitamura K."/>
            <person name="Iida T."/>
            <person name="Hattori M."/>
            <person name="Ohkuma M."/>
        </authorList>
    </citation>
    <scope>NUCLEOTIDE SEQUENCE [LARGE SCALE GENOMIC DNA]</scope>
    <source>
        <strain evidence="7">JCM 9152</strain>
    </source>
</reference>
<evidence type="ECO:0000313" key="7">
    <source>
        <dbReference type="EMBL" id="GAE32472.1"/>
    </source>
</evidence>
<dbReference type="RefSeq" id="WP_035346768.1">
    <property type="nucleotide sequence ID" value="NZ_BAUU01000037.1"/>
</dbReference>
<dbReference type="STRING" id="1236971.JCM9152_4007"/>
<dbReference type="Proteomes" id="UP000018895">
    <property type="component" value="Unassembled WGS sequence"/>
</dbReference>
<feature type="modified residue" description="4-aspartylphosphate" evidence="4">
    <location>
        <position position="56"/>
    </location>
</feature>
<dbReference type="InterPro" id="IPR009057">
    <property type="entry name" value="Homeodomain-like_sf"/>
</dbReference>
<dbReference type="GO" id="GO:0003700">
    <property type="term" value="F:DNA-binding transcription factor activity"/>
    <property type="evidence" value="ECO:0007669"/>
    <property type="project" value="InterPro"/>
</dbReference>
<proteinExistence type="predicted"/>
<dbReference type="SMART" id="SM00342">
    <property type="entry name" value="HTH_ARAC"/>
    <property type="match status" value="1"/>
</dbReference>
<evidence type="ECO:0000259" key="6">
    <source>
        <dbReference type="PROSITE" id="PS50110"/>
    </source>
</evidence>
<dbReference type="PANTHER" id="PTHR43280:SF28">
    <property type="entry name" value="HTH-TYPE TRANSCRIPTIONAL ACTIVATOR RHAS"/>
    <property type="match status" value="1"/>
</dbReference>
<dbReference type="PANTHER" id="PTHR43280">
    <property type="entry name" value="ARAC-FAMILY TRANSCRIPTIONAL REGULATOR"/>
    <property type="match status" value="1"/>
</dbReference>
<dbReference type="PRINTS" id="PR00032">
    <property type="entry name" value="HTHARAC"/>
</dbReference>
<dbReference type="CDD" id="cd17536">
    <property type="entry name" value="REC_YesN-like"/>
    <property type="match status" value="1"/>
</dbReference>
<dbReference type="InterPro" id="IPR018060">
    <property type="entry name" value="HTH_AraC"/>
</dbReference>
<dbReference type="Pfam" id="PF12833">
    <property type="entry name" value="HTH_18"/>
    <property type="match status" value="1"/>
</dbReference>
<dbReference type="Gene3D" id="1.10.10.60">
    <property type="entry name" value="Homeodomain-like"/>
    <property type="match status" value="2"/>
</dbReference>
<keyword evidence="2" id="KW-0238">DNA-binding</keyword>